<name>A0ABZ2TIB8_9RHOB</name>
<dbReference type="Pfam" id="PF12686">
    <property type="entry name" value="DUF3800"/>
    <property type="match status" value="1"/>
</dbReference>
<accession>A0ABZ2TIB8</accession>
<dbReference type="RefSeq" id="WP_317056109.1">
    <property type="nucleotide sequence ID" value="NZ_CP146606.1"/>
</dbReference>
<evidence type="ECO:0000313" key="1">
    <source>
        <dbReference type="EMBL" id="WYK19411.1"/>
    </source>
</evidence>
<keyword evidence="2" id="KW-1185">Reference proteome</keyword>
<proteinExistence type="predicted"/>
<gene>
    <name evidence="1" type="ORF">RZS32_005960</name>
</gene>
<dbReference type="Proteomes" id="UP001281305">
    <property type="component" value="Chromosome"/>
</dbReference>
<reference evidence="1 2" key="1">
    <citation type="submission" date="2024-02" db="EMBL/GenBank/DDBJ databases">
        <title>Roseovarius strain W115 nov., isolated from a marine algae.</title>
        <authorList>
            <person name="Lee M.W."/>
            <person name="Lee J.K."/>
            <person name="Kim J.M."/>
            <person name="Choi D.G."/>
            <person name="Baek J.H."/>
            <person name="Bayburt H."/>
            <person name="Jung J.J."/>
            <person name="Han D.M."/>
            <person name="Jeon C.O."/>
        </authorList>
    </citation>
    <scope>NUCLEOTIDE SEQUENCE [LARGE SCALE GENOMIC DNA]</scope>
    <source>
        <strain evidence="1 2">W115</strain>
    </source>
</reference>
<dbReference type="EMBL" id="CP146606">
    <property type="protein sequence ID" value="WYK19411.1"/>
    <property type="molecule type" value="Genomic_DNA"/>
</dbReference>
<protein>
    <submittedName>
        <fullName evidence="1">DUF3800 domain-containing protein</fullName>
    </submittedName>
</protein>
<evidence type="ECO:0000313" key="2">
    <source>
        <dbReference type="Proteomes" id="UP001281305"/>
    </source>
</evidence>
<sequence length="264" mass="30204">MFIDESGDTGVSSIRSSERGGSSEYFAMGAVVMQPATMTLARKLMDQLQHDFGKQKRWKHATNLNHSQKLHFCKSLSKLHVRFFGLISYKPTLGDYAEDIDWEPDKFYNKCAKYLLERVGAYIRQIDLSLSEPRIVFEERNHNYDAMIRYMSCVKENPIYQQSKSLDVINPFGITKKSKREEDLLRVADMVSHAIYSCVNKTPENFGITEPRYLRELAPRFAANPKGHVLGTGLKPIHDIKDMALDPEILQALSGLRAKPMPTR</sequence>
<dbReference type="InterPro" id="IPR024524">
    <property type="entry name" value="DUF3800"/>
</dbReference>
<organism evidence="1 2">
    <name type="scientific">Roseovarius rhodophyticola</name>
    <dbReference type="NCBI Taxonomy" id="3080827"/>
    <lineage>
        <taxon>Bacteria</taxon>
        <taxon>Pseudomonadati</taxon>
        <taxon>Pseudomonadota</taxon>
        <taxon>Alphaproteobacteria</taxon>
        <taxon>Rhodobacterales</taxon>
        <taxon>Roseobacteraceae</taxon>
        <taxon>Roseovarius</taxon>
    </lineage>
</organism>